<protein>
    <recommendedName>
        <fullName evidence="3">Phospholipid N-methyltransferase</fullName>
    </recommendedName>
</protein>
<name>A0ABV4UFH0_9RHOO</name>
<evidence type="ECO:0008006" key="3">
    <source>
        <dbReference type="Google" id="ProtNLM"/>
    </source>
</evidence>
<dbReference type="RefSeq" id="WP_418891230.1">
    <property type="nucleotide sequence ID" value="NZ_JBEUWX010000002.1"/>
</dbReference>
<evidence type="ECO:0000313" key="2">
    <source>
        <dbReference type="Proteomes" id="UP001574673"/>
    </source>
</evidence>
<dbReference type="SUPFAM" id="SSF53335">
    <property type="entry name" value="S-adenosyl-L-methionine-dependent methyltransferases"/>
    <property type="match status" value="1"/>
</dbReference>
<organism evidence="1 2">
    <name type="scientific">Dentiradicibacter hellwigii</name>
    <dbReference type="NCBI Taxonomy" id="3149053"/>
    <lineage>
        <taxon>Bacteria</taxon>
        <taxon>Pseudomonadati</taxon>
        <taxon>Pseudomonadota</taxon>
        <taxon>Betaproteobacteria</taxon>
        <taxon>Rhodocyclales</taxon>
        <taxon>Rhodocyclaceae</taxon>
        <taxon>Dentiradicibacter</taxon>
    </lineage>
</organism>
<gene>
    <name evidence="1" type="ORF">ABCS64_07455</name>
</gene>
<reference evidence="2" key="1">
    <citation type="submission" date="2024-06" db="EMBL/GenBank/DDBJ databases">
        <title>Radixoralia hellwigii gen. nov., sp nov., isolated from a root canal in the human oral cavity.</title>
        <authorList>
            <person name="Bartsch S."/>
            <person name="Wittmer A."/>
            <person name="Schulz A.-K."/>
            <person name="Neumann-Schaal M."/>
            <person name="Wolf J."/>
            <person name="Gronow S."/>
            <person name="Tennert C."/>
            <person name="Haecker G."/>
            <person name="Cieplik F."/>
            <person name="Al-Ahmad A."/>
        </authorList>
    </citation>
    <scope>NUCLEOTIDE SEQUENCE [LARGE SCALE GENOMIC DNA]</scope>
    <source>
        <strain evidence="2">Wk13</strain>
    </source>
</reference>
<dbReference type="Proteomes" id="UP001574673">
    <property type="component" value="Unassembled WGS sequence"/>
</dbReference>
<comment type="caution">
    <text evidence="1">The sequence shown here is derived from an EMBL/GenBank/DDBJ whole genome shotgun (WGS) entry which is preliminary data.</text>
</comment>
<dbReference type="InterPro" id="IPR029063">
    <property type="entry name" value="SAM-dependent_MTases_sf"/>
</dbReference>
<proteinExistence type="predicted"/>
<dbReference type="EMBL" id="JBEUWX010000002">
    <property type="protein sequence ID" value="MFA9950154.1"/>
    <property type="molecule type" value="Genomic_DNA"/>
</dbReference>
<dbReference type="Gene3D" id="3.40.50.150">
    <property type="entry name" value="Vaccinia Virus protein VP39"/>
    <property type="match status" value="1"/>
</dbReference>
<keyword evidence="2" id="KW-1185">Reference proteome</keyword>
<evidence type="ECO:0000313" key="1">
    <source>
        <dbReference type="EMBL" id="MFA9950154.1"/>
    </source>
</evidence>
<accession>A0ABV4UFH0</accession>
<sequence length="212" mass="23439">MDSNTSLSTFKTPSARWTAIATSASQKTRIIRQFFTHPQSIGAIAPSSQTLATEMANAALHYGAPDALVIEAGAGSGAITETLVKALPDNARFLACENNAQLADALAYRMPAIELRRNKIQHLPEWTSANNKTIVSSLPFRSLPANDVREIIRCFHGELCRHQDSILVQFSYGLRNPIPELAEDDNIACFHHNTVFRNLPPAKIWIYRRQAA</sequence>